<feature type="active site" description="Nucleophile" evidence="8">
    <location>
        <position position="37"/>
    </location>
</feature>
<dbReference type="EMBL" id="CP016793">
    <property type="protein sequence ID" value="ANZ41432.1"/>
    <property type="molecule type" value="Genomic_DNA"/>
</dbReference>
<organism evidence="11 12">
    <name type="scientific">Lentzea guizhouensis</name>
    <dbReference type="NCBI Taxonomy" id="1586287"/>
    <lineage>
        <taxon>Bacteria</taxon>
        <taxon>Bacillati</taxon>
        <taxon>Actinomycetota</taxon>
        <taxon>Actinomycetes</taxon>
        <taxon>Pseudonocardiales</taxon>
        <taxon>Pseudonocardiaceae</taxon>
        <taxon>Lentzea</taxon>
    </lineage>
</organism>
<evidence type="ECO:0000313" key="11">
    <source>
        <dbReference type="EMBL" id="ANZ41432.1"/>
    </source>
</evidence>
<keyword evidence="2" id="KW-0813">Transport</keyword>
<evidence type="ECO:0000313" key="12">
    <source>
        <dbReference type="Proteomes" id="UP000093053"/>
    </source>
</evidence>
<keyword evidence="3" id="KW-0249">Electron transport</keyword>
<reference evidence="11 12" key="1">
    <citation type="submission" date="2016-07" db="EMBL/GenBank/DDBJ databases">
        <title>Complete genome sequence of the Lentzea guizhouensis DHS C013.</title>
        <authorList>
            <person name="Cao C."/>
        </authorList>
    </citation>
    <scope>NUCLEOTIDE SEQUENCE [LARGE SCALE GENOMIC DNA]</scope>
    <source>
        <strain evidence="11 12">DHS C013</strain>
    </source>
</reference>
<evidence type="ECO:0000259" key="10">
    <source>
        <dbReference type="PROSITE" id="PS51352"/>
    </source>
</evidence>
<keyword evidence="12" id="KW-1185">Reference proteome</keyword>
<dbReference type="OrthoDB" id="9790390at2"/>
<dbReference type="PROSITE" id="PS00194">
    <property type="entry name" value="THIOREDOXIN_1"/>
    <property type="match status" value="1"/>
</dbReference>
<feature type="site" description="Contributes to redox potential value" evidence="8">
    <location>
        <position position="39"/>
    </location>
</feature>
<evidence type="ECO:0000256" key="4">
    <source>
        <dbReference type="ARBA" id="ARBA00023157"/>
    </source>
</evidence>
<dbReference type="Gene3D" id="3.40.30.10">
    <property type="entry name" value="Glutaredoxin"/>
    <property type="match status" value="1"/>
</dbReference>
<dbReference type="PRINTS" id="PR00421">
    <property type="entry name" value="THIOREDOXIN"/>
</dbReference>
<dbReference type="AlphaFoldDB" id="A0A1B2HUR7"/>
<sequence>MIRDHTVQLTDVTTNSFDSTVLGADKPVLVDFWAPWCGPCKALSPVVTAIAEEHQDTISVVKVDIDAHPEIAVRYQVLSIPTLILFSGGDPVATLTAPRKRADILKALSSWL</sequence>
<evidence type="ECO:0000256" key="3">
    <source>
        <dbReference type="ARBA" id="ARBA00022982"/>
    </source>
</evidence>
<dbReference type="KEGG" id="led:BBK82_41225"/>
<evidence type="ECO:0000256" key="2">
    <source>
        <dbReference type="ARBA" id="ARBA00022448"/>
    </source>
</evidence>
<feature type="active site" description="Nucleophile" evidence="8">
    <location>
        <position position="40"/>
    </location>
</feature>
<dbReference type="FunFam" id="3.40.30.10:FF:000001">
    <property type="entry name" value="Thioredoxin"/>
    <property type="match status" value="1"/>
</dbReference>
<protein>
    <recommendedName>
        <fullName evidence="6 7">Thioredoxin</fullName>
    </recommendedName>
</protein>
<feature type="domain" description="Thioredoxin" evidence="10">
    <location>
        <begin position="1"/>
        <end position="112"/>
    </location>
</feature>
<dbReference type="Proteomes" id="UP000093053">
    <property type="component" value="Chromosome"/>
</dbReference>
<evidence type="ECO:0000256" key="8">
    <source>
        <dbReference type="PIRSR" id="PIRSR000077-1"/>
    </source>
</evidence>
<dbReference type="PIRSF" id="PIRSF000077">
    <property type="entry name" value="Thioredoxin"/>
    <property type="match status" value="1"/>
</dbReference>
<dbReference type="InterPro" id="IPR005746">
    <property type="entry name" value="Thioredoxin"/>
</dbReference>
<dbReference type="PROSITE" id="PS51352">
    <property type="entry name" value="THIOREDOXIN_2"/>
    <property type="match status" value="1"/>
</dbReference>
<dbReference type="GO" id="GO:0005829">
    <property type="term" value="C:cytosol"/>
    <property type="evidence" value="ECO:0007669"/>
    <property type="project" value="TreeGrafter"/>
</dbReference>
<dbReference type="InterPro" id="IPR017937">
    <property type="entry name" value="Thioredoxin_CS"/>
</dbReference>
<dbReference type="SUPFAM" id="SSF52833">
    <property type="entry name" value="Thioredoxin-like"/>
    <property type="match status" value="1"/>
</dbReference>
<feature type="site" description="Contributes to redox potential value" evidence="8">
    <location>
        <position position="38"/>
    </location>
</feature>
<evidence type="ECO:0000256" key="5">
    <source>
        <dbReference type="ARBA" id="ARBA00023284"/>
    </source>
</evidence>
<dbReference type="CDD" id="cd02947">
    <property type="entry name" value="TRX_family"/>
    <property type="match status" value="1"/>
</dbReference>
<dbReference type="GO" id="GO:0045454">
    <property type="term" value="P:cell redox homeostasis"/>
    <property type="evidence" value="ECO:0007669"/>
    <property type="project" value="TreeGrafter"/>
</dbReference>
<proteinExistence type="inferred from homology"/>
<accession>A0A1B2HUR7</accession>
<feature type="disulfide bond" description="Redox-active" evidence="9">
    <location>
        <begin position="37"/>
        <end position="40"/>
    </location>
</feature>
<evidence type="ECO:0000256" key="1">
    <source>
        <dbReference type="ARBA" id="ARBA00008987"/>
    </source>
</evidence>
<evidence type="ECO:0000256" key="6">
    <source>
        <dbReference type="NCBIfam" id="TIGR01068"/>
    </source>
</evidence>
<dbReference type="PANTHER" id="PTHR45663:SF11">
    <property type="entry name" value="GEO12009P1"/>
    <property type="match status" value="1"/>
</dbReference>
<dbReference type="PANTHER" id="PTHR45663">
    <property type="entry name" value="GEO12009P1"/>
    <property type="match status" value="1"/>
</dbReference>
<evidence type="ECO:0000256" key="9">
    <source>
        <dbReference type="PIRSR" id="PIRSR000077-4"/>
    </source>
</evidence>
<dbReference type="InterPro" id="IPR036249">
    <property type="entry name" value="Thioredoxin-like_sf"/>
</dbReference>
<dbReference type="InterPro" id="IPR013766">
    <property type="entry name" value="Thioredoxin_domain"/>
</dbReference>
<feature type="site" description="Deprotonates C-terminal active site Cys" evidence="8">
    <location>
        <position position="31"/>
    </location>
</feature>
<dbReference type="STRING" id="1586287.BBK82_41225"/>
<dbReference type="Pfam" id="PF00085">
    <property type="entry name" value="Thioredoxin"/>
    <property type="match status" value="1"/>
</dbReference>
<keyword evidence="4 9" id="KW-1015">Disulfide bond</keyword>
<evidence type="ECO:0000256" key="7">
    <source>
        <dbReference type="PIRNR" id="PIRNR000077"/>
    </source>
</evidence>
<comment type="similarity">
    <text evidence="1 7">Belongs to the thioredoxin family.</text>
</comment>
<gene>
    <name evidence="11" type="ORF">BBK82_41225</name>
</gene>
<dbReference type="NCBIfam" id="TIGR01068">
    <property type="entry name" value="thioredoxin"/>
    <property type="match status" value="1"/>
</dbReference>
<dbReference type="GO" id="GO:0015035">
    <property type="term" value="F:protein-disulfide reductase activity"/>
    <property type="evidence" value="ECO:0007669"/>
    <property type="project" value="UniProtKB-UniRule"/>
</dbReference>
<name>A0A1B2HUR7_9PSEU</name>
<keyword evidence="5 9" id="KW-0676">Redox-active center</keyword>